<gene>
    <name evidence="9" type="ORF">BRAFLDRAFT_210603</name>
</gene>
<evidence type="ECO:0000313" key="9">
    <source>
        <dbReference type="EMBL" id="EEN69212.1"/>
    </source>
</evidence>
<keyword evidence="3 6" id="KW-0863">Zinc-finger</keyword>
<sequence length="152" mass="17658">MNLTPCPNCGRKFAVERLAKHQKACSSMKKRKVLDPTKMRTQGTEMEKYADPRDRKPEPSVNKHKLVATATKKADWRKKREDFIQAIRYAKKVAEVEKNGGNVADLPPPPRSENPDYKQCPYCQRKFNQTAAERHIPRCKEIKSRPPPMKRR</sequence>
<proteinExistence type="inferred from homology"/>
<evidence type="ECO:0000256" key="6">
    <source>
        <dbReference type="PROSITE-ProRule" id="PRU01371"/>
    </source>
</evidence>
<dbReference type="InterPro" id="IPR049899">
    <property type="entry name" value="Znf_C2HC_C3H"/>
</dbReference>
<comment type="similarity">
    <text evidence="1">Belongs to the ZC2HC1 family.</text>
</comment>
<evidence type="ECO:0000256" key="3">
    <source>
        <dbReference type="ARBA" id="ARBA00022771"/>
    </source>
</evidence>
<keyword evidence="2" id="KW-0479">Metal-binding</keyword>
<dbReference type="PROSITE" id="PS52027">
    <property type="entry name" value="ZF_C2HC_C3H"/>
    <property type="match status" value="2"/>
</dbReference>
<dbReference type="InParanoid" id="C3XR94"/>
<keyword evidence="4" id="KW-0862">Zinc</keyword>
<dbReference type="eggNOG" id="KOG3940">
    <property type="taxonomic scope" value="Eukaryota"/>
</dbReference>
<dbReference type="PANTHER" id="PTHR14649">
    <property type="entry name" value="ZINC FINGER C2HC DOMAIN-CONTAINING PROTEIN 1C"/>
    <property type="match status" value="1"/>
</dbReference>
<name>C3XR94_BRAFL</name>
<keyword evidence="5" id="KW-0175">Coiled coil</keyword>
<feature type="region of interest" description="Disordered" evidence="7">
    <location>
        <begin position="26"/>
        <end position="61"/>
    </location>
</feature>
<dbReference type="PANTHER" id="PTHR14649:SF1">
    <property type="entry name" value="ZINC FINGER C2HC DOMAIN-CONTAINING PROTEIN 1C"/>
    <property type="match status" value="1"/>
</dbReference>
<dbReference type="InterPro" id="IPR026104">
    <property type="entry name" value="ZNF_C2HC_dom_1C"/>
</dbReference>
<evidence type="ECO:0000256" key="1">
    <source>
        <dbReference type="ARBA" id="ARBA00010843"/>
    </source>
</evidence>
<dbReference type="EMBL" id="GG666456">
    <property type="protein sequence ID" value="EEN69212.1"/>
    <property type="molecule type" value="Genomic_DNA"/>
</dbReference>
<organism>
    <name type="scientific">Branchiostoma floridae</name>
    <name type="common">Florida lancelet</name>
    <name type="synonym">Amphioxus</name>
    <dbReference type="NCBI Taxonomy" id="7739"/>
    <lineage>
        <taxon>Eukaryota</taxon>
        <taxon>Metazoa</taxon>
        <taxon>Chordata</taxon>
        <taxon>Cephalochordata</taxon>
        <taxon>Leptocardii</taxon>
        <taxon>Amphioxiformes</taxon>
        <taxon>Branchiostomatidae</taxon>
        <taxon>Branchiostoma</taxon>
    </lineage>
</organism>
<feature type="region of interest" description="Disordered" evidence="7">
    <location>
        <begin position="98"/>
        <end position="119"/>
    </location>
</feature>
<reference evidence="9" key="1">
    <citation type="journal article" date="2008" name="Nature">
        <title>The amphioxus genome and the evolution of the chordate karyotype.</title>
        <authorList>
            <consortium name="US DOE Joint Genome Institute (JGI-PGF)"/>
            <person name="Putnam N.H."/>
            <person name="Butts T."/>
            <person name="Ferrier D.E.K."/>
            <person name="Furlong R.F."/>
            <person name="Hellsten U."/>
            <person name="Kawashima T."/>
            <person name="Robinson-Rechavi M."/>
            <person name="Shoguchi E."/>
            <person name="Terry A."/>
            <person name="Yu J.-K."/>
            <person name="Benito-Gutierrez E.L."/>
            <person name="Dubchak I."/>
            <person name="Garcia-Fernandez J."/>
            <person name="Gibson-Brown J.J."/>
            <person name="Grigoriev I.V."/>
            <person name="Horton A.C."/>
            <person name="de Jong P.J."/>
            <person name="Jurka J."/>
            <person name="Kapitonov V.V."/>
            <person name="Kohara Y."/>
            <person name="Kuroki Y."/>
            <person name="Lindquist E."/>
            <person name="Lucas S."/>
            <person name="Osoegawa K."/>
            <person name="Pennacchio L.A."/>
            <person name="Salamov A.A."/>
            <person name="Satou Y."/>
            <person name="Sauka-Spengler T."/>
            <person name="Schmutz J."/>
            <person name="Shin-I T."/>
            <person name="Toyoda A."/>
            <person name="Bronner-Fraser M."/>
            <person name="Fujiyama A."/>
            <person name="Holland L.Z."/>
            <person name="Holland P.W.H."/>
            <person name="Satoh N."/>
            <person name="Rokhsar D.S."/>
        </authorList>
    </citation>
    <scope>NUCLEOTIDE SEQUENCE [LARGE SCALE GENOMIC DNA]</scope>
    <source>
        <strain evidence="9">S238N-H82</strain>
        <tissue evidence="9">Testes</tissue>
    </source>
</reference>
<evidence type="ECO:0000256" key="2">
    <source>
        <dbReference type="ARBA" id="ARBA00022723"/>
    </source>
</evidence>
<dbReference type="AlphaFoldDB" id="C3XR94"/>
<feature type="domain" description="C2HC/C3H-type" evidence="8">
    <location>
        <begin position="2"/>
        <end position="31"/>
    </location>
</feature>
<dbReference type="Pfam" id="PF13913">
    <property type="entry name" value="zf-C2HC_2"/>
    <property type="match status" value="2"/>
</dbReference>
<accession>C3XR94</accession>
<evidence type="ECO:0000256" key="7">
    <source>
        <dbReference type="SAM" id="MobiDB-lite"/>
    </source>
</evidence>
<dbReference type="Gene3D" id="3.30.160.60">
    <property type="entry name" value="Classic Zinc Finger"/>
    <property type="match status" value="2"/>
</dbReference>
<protein>
    <recommendedName>
        <fullName evidence="8">C2HC/C3H-type domain-containing protein</fullName>
    </recommendedName>
</protein>
<feature type="domain" description="C2HC/C3H-type" evidence="8">
    <location>
        <begin position="116"/>
        <end position="145"/>
    </location>
</feature>
<evidence type="ECO:0000256" key="4">
    <source>
        <dbReference type="ARBA" id="ARBA00022833"/>
    </source>
</evidence>
<evidence type="ECO:0000259" key="8">
    <source>
        <dbReference type="PROSITE" id="PS52027"/>
    </source>
</evidence>
<dbReference type="GO" id="GO:0008270">
    <property type="term" value="F:zinc ion binding"/>
    <property type="evidence" value="ECO:0007669"/>
    <property type="project" value="UniProtKB-KW"/>
</dbReference>
<evidence type="ECO:0000256" key="5">
    <source>
        <dbReference type="ARBA" id="ARBA00023054"/>
    </source>
</evidence>
<feature type="compositionally biased region" description="Basic and acidic residues" evidence="7">
    <location>
        <begin position="45"/>
        <end position="58"/>
    </location>
</feature>